<dbReference type="EMBL" id="JAKKPZ010000743">
    <property type="protein sequence ID" value="KAI1692585.1"/>
    <property type="molecule type" value="Genomic_DNA"/>
</dbReference>
<accession>A0AAD4MFE3</accession>
<dbReference type="Proteomes" id="UP001201812">
    <property type="component" value="Unassembled WGS sequence"/>
</dbReference>
<name>A0AAD4MFE3_9BILA</name>
<comment type="caution">
    <text evidence="2">The sequence shown here is derived from an EMBL/GenBank/DDBJ whole genome shotgun (WGS) entry which is preliminary data.</text>
</comment>
<feature type="compositionally biased region" description="Basic and acidic residues" evidence="1">
    <location>
        <begin position="91"/>
        <end position="110"/>
    </location>
</feature>
<evidence type="ECO:0000313" key="2">
    <source>
        <dbReference type="EMBL" id="KAI1692585.1"/>
    </source>
</evidence>
<reference evidence="2" key="1">
    <citation type="submission" date="2022-01" db="EMBL/GenBank/DDBJ databases">
        <title>Genome Sequence Resource for Two Populations of Ditylenchus destructor, the Migratory Endoparasitic Phytonematode.</title>
        <authorList>
            <person name="Zhang H."/>
            <person name="Lin R."/>
            <person name="Xie B."/>
        </authorList>
    </citation>
    <scope>NUCLEOTIDE SEQUENCE</scope>
    <source>
        <strain evidence="2">BazhouSP</strain>
    </source>
</reference>
<evidence type="ECO:0000313" key="3">
    <source>
        <dbReference type="Proteomes" id="UP001201812"/>
    </source>
</evidence>
<proteinExistence type="predicted"/>
<organism evidence="2 3">
    <name type="scientific">Ditylenchus destructor</name>
    <dbReference type="NCBI Taxonomy" id="166010"/>
    <lineage>
        <taxon>Eukaryota</taxon>
        <taxon>Metazoa</taxon>
        <taxon>Ecdysozoa</taxon>
        <taxon>Nematoda</taxon>
        <taxon>Chromadorea</taxon>
        <taxon>Rhabditida</taxon>
        <taxon>Tylenchina</taxon>
        <taxon>Tylenchomorpha</taxon>
        <taxon>Sphaerularioidea</taxon>
        <taxon>Anguinidae</taxon>
        <taxon>Anguininae</taxon>
        <taxon>Ditylenchus</taxon>
    </lineage>
</organism>
<protein>
    <submittedName>
        <fullName evidence="2">Uncharacterized protein</fullName>
    </submittedName>
</protein>
<evidence type="ECO:0000256" key="1">
    <source>
        <dbReference type="SAM" id="MobiDB-lite"/>
    </source>
</evidence>
<feature type="region of interest" description="Disordered" evidence="1">
    <location>
        <begin position="83"/>
        <end position="139"/>
    </location>
</feature>
<dbReference type="AlphaFoldDB" id="A0AAD4MFE3"/>
<keyword evidence="3" id="KW-1185">Reference proteome</keyword>
<sequence length="161" mass="18590">MVVKVQVANETAMEVHALERDVGFEQAKLARCEEPKTKCVGRDNIYERLNQPHMEYSTNRLYGPAKTVQLPVQSDVTVLVQKEHRRQCNGSKEKSEQPFVEKKLAENEKKRPPRMLPDEQEDSTVGKDEERIREETLPNEHQSITWAWCKRSNATSSQKGL</sequence>
<gene>
    <name evidence="2" type="ORF">DdX_21170</name>
</gene>
<feature type="compositionally biased region" description="Basic and acidic residues" evidence="1">
    <location>
        <begin position="124"/>
        <end position="138"/>
    </location>
</feature>